<evidence type="ECO:0000256" key="3">
    <source>
        <dbReference type="ARBA" id="ARBA00022490"/>
    </source>
</evidence>
<evidence type="ECO:0000313" key="12">
    <source>
        <dbReference type="EMBL" id="JAT72284.1"/>
    </source>
</evidence>
<feature type="domain" description="Zinc-finger" evidence="11">
    <location>
        <begin position="276"/>
        <end position="348"/>
    </location>
</feature>
<keyword evidence="4" id="KW-1017">Isopeptide bond</keyword>
<feature type="region of interest" description="Disordered" evidence="10">
    <location>
        <begin position="1"/>
        <end position="21"/>
    </location>
</feature>
<sequence length="472" mass="48324">MSASVRPALRPTRPGSRSLGSWKPATGLLHVCLSLSSARPPNGNAATTLPRRSAACAGPAEWQARLPSFTTRTTCTAASASTAWTPSPGAARAARPRTLSGWPPCALGVAGPWVGLPTTRPTAPGPPRPAWTRGGACACRVGVCMTAGTASPATGAARRRWRNTCSARRRGAGGGAASPCPSGVCRGVGGGLSLLALGGGTETGVDRWPCEGIRACLRRAVWRPGTPRPCPWQDPAVDVRGHFPGGVGVSTPHARTIIHPRSHSHTPSEPASSPSLSTMCLLNRHGESMAQALASEAWVCPPCRGGCGPGCAACCNCGPCRRAAGLAPTHQLVGAARAAGFGDVHDYLVHRATGETAQAIAARKRAHAWGAWLAAPHAPAAERDSEAADGGEAATCDAPVALEDGSLEPVCTPPEQEAAPPAMRRPKGGSGKLTSLFVATKGALEQLPAMGKEGPALSRKERMLQRMGLSRA</sequence>
<keyword evidence="7" id="KW-0805">Transcription regulation</keyword>
<gene>
    <name evidence="12" type="ORF">g.12715</name>
</gene>
<name>A0A1D1ZZA9_AUXPR</name>
<protein>
    <recommendedName>
        <fullName evidence="11">Zinc-finger domain-containing protein</fullName>
    </recommendedName>
</protein>
<keyword evidence="5" id="KW-0597">Phosphoprotein</keyword>
<dbReference type="PANTHER" id="PTHR31169">
    <property type="entry name" value="OS05G0300700 PROTEIN"/>
    <property type="match status" value="1"/>
</dbReference>
<keyword evidence="6" id="KW-0832">Ubl conjugation</keyword>
<accession>A0A1D1ZZA9</accession>
<evidence type="ECO:0000256" key="2">
    <source>
        <dbReference type="ARBA" id="ARBA00004496"/>
    </source>
</evidence>
<dbReference type="InterPro" id="IPR018866">
    <property type="entry name" value="Znf-4CXXC_R1"/>
</dbReference>
<keyword evidence="9" id="KW-0539">Nucleus</keyword>
<comment type="subcellular location">
    <subcellularLocation>
        <location evidence="2">Cytoplasm</location>
    </subcellularLocation>
    <subcellularLocation>
        <location evidence="1">Nucleus</location>
    </subcellularLocation>
</comment>
<keyword evidence="8" id="KW-0804">Transcription</keyword>
<dbReference type="InterPro" id="IPR040221">
    <property type="entry name" value="CDCA7/CDA7L"/>
</dbReference>
<proteinExistence type="predicted"/>
<evidence type="ECO:0000256" key="7">
    <source>
        <dbReference type="ARBA" id="ARBA00023015"/>
    </source>
</evidence>
<evidence type="ECO:0000256" key="5">
    <source>
        <dbReference type="ARBA" id="ARBA00022553"/>
    </source>
</evidence>
<organism evidence="12">
    <name type="scientific">Auxenochlorella protothecoides</name>
    <name type="common">Green microalga</name>
    <name type="synonym">Chlorella protothecoides</name>
    <dbReference type="NCBI Taxonomy" id="3075"/>
    <lineage>
        <taxon>Eukaryota</taxon>
        <taxon>Viridiplantae</taxon>
        <taxon>Chlorophyta</taxon>
        <taxon>core chlorophytes</taxon>
        <taxon>Trebouxiophyceae</taxon>
        <taxon>Chlorellales</taxon>
        <taxon>Chlorellaceae</taxon>
        <taxon>Auxenochlorella</taxon>
    </lineage>
</organism>
<evidence type="ECO:0000256" key="10">
    <source>
        <dbReference type="SAM" id="MobiDB-lite"/>
    </source>
</evidence>
<dbReference type="Pfam" id="PF10497">
    <property type="entry name" value="zf-4CXXC_R1"/>
    <property type="match status" value="1"/>
</dbReference>
<dbReference type="GO" id="GO:0005737">
    <property type="term" value="C:cytoplasm"/>
    <property type="evidence" value="ECO:0007669"/>
    <property type="project" value="UniProtKB-SubCell"/>
</dbReference>
<dbReference type="AlphaFoldDB" id="A0A1D1ZZA9"/>
<dbReference type="PANTHER" id="PTHR31169:SF34">
    <property type="entry name" value="ZINC-FINGER DOMAIN-CONTAINING PROTEIN"/>
    <property type="match status" value="1"/>
</dbReference>
<evidence type="ECO:0000259" key="11">
    <source>
        <dbReference type="Pfam" id="PF10497"/>
    </source>
</evidence>
<keyword evidence="3" id="KW-0963">Cytoplasm</keyword>
<dbReference type="GO" id="GO:0005634">
    <property type="term" value="C:nucleus"/>
    <property type="evidence" value="ECO:0007669"/>
    <property type="project" value="UniProtKB-SubCell"/>
</dbReference>
<feature type="region of interest" description="Disordered" evidence="10">
    <location>
        <begin position="412"/>
        <end position="432"/>
    </location>
</feature>
<evidence type="ECO:0000256" key="8">
    <source>
        <dbReference type="ARBA" id="ARBA00023163"/>
    </source>
</evidence>
<reference evidence="12" key="1">
    <citation type="submission" date="2015-08" db="EMBL/GenBank/DDBJ databases">
        <authorList>
            <person name="Babu N.S."/>
            <person name="Beckwith C.J."/>
            <person name="Beseler K.G."/>
            <person name="Brison A."/>
            <person name="Carone J.V."/>
            <person name="Caskin T.P."/>
            <person name="Diamond M."/>
            <person name="Durham M.E."/>
            <person name="Foxe J.M."/>
            <person name="Go M."/>
            <person name="Henderson B.A."/>
            <person name="Jones I.B."/>
            <person name="McGettigan J.A."/>
            <person name="Micheletti S.J."/>
            <person name="Nasrallah M.E."/>
            <person name="Ortiz D."/>
            <person name="Piller C.R."/>
            <person name="Privatt S.R."/>
            <person name="Schneider S.L."/>
            <person name="Sharp S."/>
            <person name="Smith T.C."/>
            <person name="Stanton J.D."/>
            <person name="Ullery H.E."/>
            <person name="Wilson R.J."/>
            <person name="Serrano M.G."/>
            <person name="Buck G."/>
            <person name="Lee V."/>
            <person name="Wang Y."/>
            <person name="Carvalho R."/>
            <person name="Voegtly L."/>
            <person name="Shi R."/>
            <person name="Duckworth R."/>
            <person name="Johnson A."/>
            <person name="Loviza R."/>
            <person name="Walstead R."/>
            <person name="Shah Z."/>
            <person name="Kiflezghi M."/>
            <person name="Wade K."/>
            <person name="Ball S.L."/>
            <person name="Bradley K.W."/>
            <person name="Asai D.J."/>
            <person name="Bowman C.A."/>
            <person name="Russell D.A."/>
            <person name="Pope W.H."/>
            <person name="Jacobs-Sera D."/>
            <person name="Hendrix R.W."/>
            <person name="Hatfull G.F."/>
        </authorList>
    </citation>
    <scope>NUCLEOTIDE SEQUENCE</scope>
</reference>
<dbReference type="GO" id="GO:0006355">
    <property type="term" value="P:regulation of DNA-templated transcription"/>
    <property type="evidence" value="ECO:0007669"/>
    <property type="project" value="InterPro"/>
</dbReference>
<evidence type="ECO:0000256" key="1">
    <source>
        <dbReference type="ARBA" id="ARBA00004123"/>
    </source>
</evidence>
<evidence type="ECO:0000256" key="6">
    <source>
        <dbReference type="ARBA" id="ARBA00022843"/>
    </source>
</evidence>
<dbReference type="EMBL" id="GDKF01006338">
    <property type="protein sequence ID" value="JAT72284.1"/>
    <property type="molecule type" value="Transcribed_RNA"/>
</dbReference>
<evidence type="ECO:0000256" key="4">
    <source>
        <dbReference type="ARBA" id="ARBA00022499"/>
    </source>
</evidence>
<evidence type="ECO:0000256" key="9">
    <source>
        <dbReference type="ARBA" id="ARBA00023242"/>
    </source>
</evidence>